<evidence type="ECO:0008006" key="4">
    <source>
        <dbReference type="Google" id="ProtNLM"/>
    </source>
</evidence>
<dbReference type="EMBL" id="JBIGHV010000001">
    <property type="protein sequence ID" value="MFG6428649.1"/>
    <property type="molecule type" value="Genomic_DNA"/>
</dbReference>
<dbReference type="SUPFAM" id="SSF48403">
    <property type="entry name" value="Ankyrin repeat"/>
    <property type="match status" value="1"/>
</dbReference>
<dbReference type="Gene3D" id="1.25.40.20">
    <property type="entry name" value="Ankyrin repeat-containing domain"/>
    <property type="match status" value="1"/>
</dbReference>
<organism evidence="2 3">
    <name type="scientific">Pelomonas parva</name>
    <dbReference type="NCBI Taxonomy" id="3299032"/>
    <lineage>
        <taxon>Bacteria</taxon>
        <taxon>Pseudomonadati</taxon>
        <taxon>Pseudomonadota</taxon>
        <taxon>Betaproteobacteria</taxon>
        <taxon>Burkholderiales</taxon>
        <taxon>Sphaerotilaceae</taxon>
        <taxon>Roseateles</taxon>
    </lineage>
</organism>
<reference evidence="2 3" key="1">
    <citation type="submission" date="2024-08" db="EMBL/GenBank/DDBJ databases">
        <authorList>
            <person name="Lu H."/>
        </authorList>
    </citation>
    <scope>NUCLEOTIDE SEQUENCE [LARGE SCALE GENOMIC DNA]</scope>
    <source>
        <strain evidence="2 3">LYH14W</strain>
    </source>
</reference>
<feature type="transmembrane region" description="Helical" evidence="1">
    <location>
        <begin position="70"/>
        <end position="92"/>
    </location>
</feature>
<dbReference type="Proteomes" id="UP001606210">
    <property type="component" value="Unassembled WGS sequence"/>
</dbReference>
<keyword evidence="1" id="KW-0812">Transmembrane</keyword>
<evidence type="ECO:0000313" key="2">
    <source>
        <dbReference type="EMBL" id="MFG6428649.1"/>
    </source>
</evidence>
<keyword evidence="3" id="KW-1185">Reference proteome</keyword>
<keyword evidence="1" id="KW-0472">Membrane</keyword>
<accession>A0ABW7EXK3</accession>
<keyword evidence="1" id="KW-1133">Transmembrane helix</keyword>
<feature type="transmembrane region" description="Helical" evidence="1">
    <location>
        <begin position="6"/>
        <end position="24"/>
    </location>
</feature>
<evidence type="ECO:0000313" key="3">
    <source>
        <dbReference type="Proteomes" id="UP001606210"/>
    </source>
</evidence>
<feature type="transmembrane region" description="Helical" evidence="1">
    <location>
        <begin position="36"/>
        <end position="58"/>
    </location>
</feature>
<proteinExistence type="predicted"/>
<dbReference type="RefSeq" id="WP_394475581.1">
    <property type="nucleotide sequence ID" value="NZ_JBIGHV010000001.1"/>
</dbReference>
<dbReference type="InterPro" id="IPR036770">
    <property type="entry name" value="Ankyrin_rpt-contain_sf"/>
</dbReference>
<evidence type="ECO:0000256" key="1">
    <source>
        <dbReference type="SAM" id="Phobius"/>
    </source>
</evidence>
<gene>
    <name evidence="2" type="ORF">ACG00Y_01920</name>
</gene>
<name>A0ABW7EXK3_9BURK</name>
<comment type="caution">
    <text evidence="2">The sequence shown here is derived from an EMBL/GenBank/DDBJ whole genome shotgun (WGS) entry which is preliminary data.</text>
</comment>
<protein>
    <recommendedName>
        <fullName evidence="4">Ankyrin repeat domain-containing protein</fullName>
    </recommendedName>
</protein>
<sequence>MRFHVIAGWTLLALEALFVMMLALQKNMGDDAAGRGMATGFAMLLAPVVLVAAALLWWGSRSGGTTLAWWLGFCIVASPVAYGATTFSAGMLKKIDRSMWRAQQGRFADSQLTELARAIDAQDAPGVQRLLAAGPPDWTARDRWGRTLLGHAIVQAVSDYGDPSRAEFVRLLLAAGAPPAANAIAAEASMASVSEHNLVYHLYGVHNANALAVMDMVLSAGASVDVVDEDGRPIYYSTYTVLPALEILARHGADFTRLDPRSDRLHHNALMNAVSMQMWPAALFFLKQGLSPDHVAPDGQSMRTILAEVDAPGSSYYGDDGIAHSAFLAELARQPVK</sequence>